<dbReference type="InterPro" id="IPR003817">
    <property type="entry name" value="PS_Dcarbxylase"/>
</dbReference>
<protein>
    <recommendedName>
        <fullName evidence="3">phosphatidylserine decarboxylase</fullName>
        <ecNumber evidence="3">4.1.1.65</ecNumber>
    </recommendedName>
</protein>
<sequence length="303" mass="33848">MSRSQTNASNSDYLKSLPLYPLPHHAISRLTYRLARIQTPWFKNAFIRWFADTYKIDWSESLLQKPEDFKHFNAFFTRELQTGARPIEGDDNTVVSPADGHISQIGRIDQDAVFQAKGHSFSVTELLGGDSERAAAFLNGRFATVYLSPRDYHRVHMPFSGHLRETIYVPGRLFSVAGHTARTVPNLFARNERLVSIFDTDAGPMALVLVGAINVAAIETVWSGLVTPPHRSQVEVTDYRGDNIKLARGAEMGRFNMGSTAIVLFGDNAVDWLEPLQAEQSLRVGQALGHRQLQEKSHCSGHS</sequence>
<evidence type="ECO:0000256" key="11">
    <source>
        <dbReference type="ARBA" id="ARBA00023264"/>
    </source>
</evidence>
<evidence type="ECO:0000256" key="10">
    <source>
        <dbReference type="ARBA" id="ARBA00023239"/>
    </source>
</evidence>
<dbReference type="GO" id="GO:0006646">
    <property type="term" value="P:phosphatidylethanolamine biosynthetic process"/>
    <property type="evidence" value="ECO:0007669"/>
    <property type="project" value="UniProtKB-UniPathway"/>
</dbReference>
<dbReference type="EC" id="4.1.1.65" evidence="3"/>
<evidence type="ECO:0000256" key="9">
    <source>
        <dbReference type="ARBA" id="ARBA00023209"/>
    </source>
</evidence>
<evidence type="ECO:0000256" key="1">
    <source>
        <dbReference type="ARBA" id="ARBA00001928"/>
    </source>
</evidence>
<proteinExistence type="inferred from homology"/>
<evidence type="ECO:0000313" key="14">
    <source>
        <dbReference type="EMBL" id="VAW77627.1"/>
    </source>
</evidence>
<comment type="cofactor">
    <cofactor evidence="1">
        <name>pyruvate</name>
        <dbReference type="ChEBI" id="CHEBI:15361"/>
    </cofactor>
</comment>
<dbReference type="NCBIfam" id="TIGR00163">
    <property type="entry name" value="PS_decarb"/>
    <property type="match status" value="1"/>
</dbReference>
<dbReference type="HAMAP" id="MF_00662">
    <property type="entry name" value="PS_decarb_PSD_B_type1"/>
    <property type="match status" value="1"/>
</dbReference>
<keyword evidence="12" id="KW-0670">Pyruvate</keyword>
<evidence type="ECO:0000256" key="8">
    <source>
        <dbReference type="ARBA" id="ARBA00023136"/>
    </source>
</evidence>
<evidence type="ECO:0000256" key="12">
    <source>
        <dbReference type="ARBA" id="ARBA00023317"/>
    </source>
</evidence>
<keyword evidence="7" id="KW-0443">Lipid metabolism</keyword>
<dbReference type="GO" id="GO:0004609">
    <property type="term" value="F:phosphatidylserine decarboxylase activity"/>
    <property type="evidence" value="ECO:0007669"/>
    <property type="project" value="UniProtKB-EC"/>
</dbReference>
<dbReference type="PANTHER" id="PTHR10067">
    <property type="entry name" value="PHOSPHATIDYLSERINE DECARBOXYLASE"/>
    <property type="match status" value="1"/>
</dbReference>
<dbReference type="AlphaFoldDB" id="A0A3B0YQ35"/>
<keyword evidence="4" id="KW-1003">Cell membrane</keyword>
<organism evidence="14">
    <name type="scientific">hydrothermal vent metagenome</name>
    <dbReference type="NCBI Taxonomy" id="652676"/>
    <lineage>
        <taxon>unclassified sequences</taxon>
        <taxon>metagenomes</taxon>
        <taxon>ecological metagenomes</taxon>
    </lineage>
</organism>
<keyword evidence="9" id="KW-0594">Phospholipid biosynthesis</keyword>
<name>A0A3B0YQ35_9ZZZZ</name>
<dbReference type="Pfam" id="PF02666">
    <property type="entry name" value="PS_Dcarbxylase"/>
    <property type="match status" value="1"/>
</dbReference>
<dbReference type="UniPathway" id="UPA00558"/>
<comment type="pathway">
    <text evidence="13">Phospholipid metabolism; phosphatidylethanolamine biosynthesis.</text>
</comment>
<keyword evidence="11" id="KW-1208">Phospholipid metabolism</keyword>
<keyword evidence="5" id="KW-0444">Lipid biosynthesis</keyword>
<evidence type="ECO:0000256" key="13">
    <source>
        <dbReference type="ARBA" id="ARBA00024326"/>
    </source>
</evidence>
<reference evidence="14" key="1">
    <citation type="submission" date="2018-06" db="EMBL/GenBank/DDBJ databases">
        <authorList>
            <person name="Zhirakovskaya E."/>
        </authorList>
    </citation>
    <scope>NUCLEOTIDE SEQUENCE</scope>
</reference>
<dbReference type="EMBL" id="UOFK01000122">
    <property type="protein sequence ID" value="VAW77627.1"/>
    <property type="molecule type" value="Genomic_DNA"/>
</dbReference>
<keyword evidence="10 14" id="KW-0456">Lyase</keyword>
<comment type="pathway">
    <text evidence="2">Lipid metabolism.</text>
</comment>
<evidence type="ECO:0000256" key="4">
    <source>
        <dbReference type="ARBA" id="ARBA00022475"/>
    </source>
</evidence>
<evidence type="ECO:0000256" key="7">
    <source>
        <dbReference type="ARBA" id="ARBA00023098"/>
    </source>
</evidence>
<dbReference type="InterPro" id="IPR033177">
    <property type="entry name" value="PSD-B"/>
</dbReference>
<evidence type="ECO:0000256" key="2">
    <source>
        <dbReference type="ARBA" id="ARBA00005189"/>
    </source>
</evidence>
<evidence type="ECO:0000256" key="6">
    <source>
        <dbReference type="ARBA" id="ARBA00022793"/>
    </source>
</evidence>
<dbReference type="InterPro" id="IPR033178">
    <property type="entry name" value="PSD_type1_pro"/>
</dbReference>
<keyword evidence="8" id="KW-0472">Membrane</keyword>
<gene>
    <name evidence="14" type="ORF">MNBD_GAMMA13-1839</name>
</gene>
<evidence type="ECO:0000256" key="3">
    <source>
        <dbReference type="ARBA" id="ARBA00012243"/>
    </source>
</evidence>
<dbReference type="PANTHER" id="PTHR10067:SF6">
    <property type="entry name" value="PHOSPHATIDYLSERINE DECARBOXYLASE PROENZYME, MITOCHONDRIAL"/>
    <property type="match status" value="1"/>
</dbReference>
<keyword evidence="6" id="KW-0210">Decarboxylase</keyword>
<accession>A0A3B0YQ35</accession>
<evidence type="ECO:0000256" key="5">
    <source>
        <dbReference type="ARBA" id="ARBA00022516"/>
    </source>
</evidence>